<sequence length="76" mass="8349">TGGQITPFTERPGYTNTSTSQCSQKEAIYTSTLYLPRGTNFSGNIPKTIKFLCGIIHPLLGEEIQYSNVSNDVMFA</sequence>
<keyword evidence="2" id="KW-1185">Reference proteome</keyword>
<dbReference type="Proteomes" id="UP001634394">
    <property type="component" value="Unassembled WGS sequence"/>
</dbReference>
<proteinExistence type="predicted"/>
<feature type="non-terminal residue" evidence="1">
    <location>
        <position position="1"/>
    </location>
</feature>
<evidence type="ECO:0000313" key="2">
    <source>
        <dbReference type="Proteomes" id="UP001634394"/>
    </source>
</evidence>
<organism evidence="1 2">
    <name type="scientific">Sinanodonta woodiana</name>
    <name type="common">Chinese pond mussel</name>
    <name type="synonym">Anodonta woodiana</name>
    <dbReference type="NCBI Taxonomy" id="1069815"/>
    <lineage>
        <taxon>Eukaryota</taxon>
        <taxon>Metazoa</taxon>
        <taxon>Spiralia</taxon>
        <taxon>Lophotrochozoa</taxon>
        <taxon>Mollusca</taxon>
        <taxon>Bivalvia</taxon>
        <taxon>Autobranchia</taxon>
        <taxon>Heteroconchia</taxon>
        <taxon>Palaeoheterodonta</taxon>
        <taxon>Unionida</taxon>
        <taxon>Unionoidea</taxon>
        <taxon>Unionidae</taxon>
        <taxon>Unioninae</taxon>
        <taxon>Sinanodonta</taxon>
    </lineage>
</organism>
<feature type="non-terminal residue" evidence="1">
    <location>
        <position position="76"/>
    </location>
</feature>
<comment type="caution">
    <text evidence="1">The sequence shown here is derived from an EMBL/GenBank/DDBJ whole genome shotgun (WGS) entry which is preliminary data.</text>
</comment>
<evidence type="ECO:0000313" key="1">
    <source>
        <dbReference type="EMBL" id="KAL3887413.1"/>
    </source>
</evidence>
<dbReference type="EMBL" id="JBJQND010000002">
    <property type="protein sequence ID" value="KAL3887413.1"/>
    <property type="molecule type" value="Genomic_DNA"/>
</dbReference>
<name>A0ABD3XQZ6_SINWO</name>
<protein>
    <submittedName>
        <fullName evidence="1">Uncharacterized protein</fullName>
    </submittedName>
</protein>
<gene>
    <name evidence="1" type="ORF">ACJMK2_027355</name>
</gene>
<reference evidence="1 2" key="1">
    <citation type="submission" date="2024-11" db="EMBL/GenBank/DDBJ databases">
        <title>Chromosome-level genome assembly of the freshwater bivalve Anodonta woodiana.</title>
        <authorList>
            <person name="Chen X."/>
        </authorList>
    </citation>
    <scope>NUCLEOTIDE SEQUENCE [LARGE SCALE GENOMIC DNA]</scope>
    <source>
        <strain evidence="1">MN2024</strain>
        <tissue evidence="1">Gills</tissue>
    </source>
</reference>
<accession>A0ABD3XQZ6</accession>
<dbReference type="AlphaFoldDB" id="A0ABD3XQZ6"/>